<sequence>MNKSEEMPEKPEESVDLIEEYKQTLNEIEKNALVIAINNLETSFCIEKSVGFLEFMSSRKKTTG</sequence>
<reference evidence="1 2" key="1">
    <citation type="journal article" date="2013" name="Proc. Natl. Acad. Sci. U.S.A.">
        <title>Genome of Phaeocystis globosa virus PgV-16T highlights the common ancestry of the largest known DNA viruses infecting eukaryotes.</title>
        <authorList>
            <person name="Santini S."/>
            <person name="Jeudy S."/>
            <person name="Bartoli J."/>
            <person name="Poirot O."/>
            <person name="Lescot M."/>
            <person name="Abergel C."/>
            <person name="Barbe V."/>
            <person name="Wommack K.E."/>
            <person name="Noordeloos A.A."/>
            <person name="Brussaard C.P."/>
            <person name="Claverie J.M."/>
        </authorList>
    </citation>
    <scope>NUCLEOTIDE SEQUENCE [LARGE SCALE GENOMIC DNA]</scope>
    <source>
        <strain evidence="1 2">16T</strain>
    </source>
</reference>
<evidence type="ECO:0000313" key="2">
    <source>
        <dbReference type="Proteomes" id="UP000204225"/>
    </source>
</evidence>
<dbReference type="Proteomes" id="UP000204225">
    <property type="component" value="Segment"/>
</dbReference>
<keyword evidence="2" id="KW-1185">Reference proteome</keyword>
<gene>
    <name evidence="1" type="ORF">PGCG_00397</name>
</gene>
<protein>
    <submittedName>
        <fullName evidence="1">Uncharacterized protein</fullName>
    </submittedName>
</protein>
<dbReference type="EMBL" id="KC662249">
    <property type="protein sequence ID" value="AGM15701.1"/>
    <property type="molecule type" value="Genomic_DNA"/>
</dbReference>
<evidence type="ECO:0000313" key="1">
    <source>
        <dbReference type="EMBL" id="AGM15701.1"/>
    </source>
</evidence>
<proteinExistence type="predicted"/>
<accession>A0AC59EXF1</accession>
<organism evidence="1 2">
    <name type="scientific">Phaeocystis globosa virus PgV-16T</name>
    <dbReference type="NCBI Taxonomy" id="3071227"/>
    <lineage>
        <taxon>Viruses</taxon>
        <taxon>Varidnaviria</taxon>
        <taxon>Bamfordvirae</taxon>
        <taxon>Nucleocytoviricota</taxon>
        <taxon>Megaviricetes</taxon>
        <taxon>Imitervirales</taxon>
        <taxon>Mesomimiviridae</taxon>
        <taxon>Tethysvirus</taxon>
        <taxon>Tethysvirus hollandense</taxon>
    </lineage>
</organism>
<name>A0AC59EXF1_9VIRU</name>